<dbReference type="AlphaFoldDB" id="A0A1G7ES00"/>
<keyword evidence="7 15" id="KW-0378">Hydrolase</keyword>
<evidence type="ECO:0000256" key="9">
    <source>
        <dbReference type="ARBA" id="ARBA00032005"/>
    </source>
</evidence>
<dbReference type="Gene3D" id="3.40.140.10">
    <property type="entry name" value="Cytidine Deaminase, domain 2"/>
    <property type="match status" value="1"/>
</dbReference>
<keyword evidence="8 14" id="KW-0862">Zinc</keyword>
<sequence length="185" mass="20331">MFILNLDFFILIQIVSKFTTFQKKITLKKQITVEYEVFPSLERLAQEDMSLMEQAVLARANAYAPYSSFHVGAAVLLENGKVVVGNNQENASYPSGLCAERVAIFQAGAIYPGVKIKAVAITATSKNYAVKEPAAPCGNCRQAMIEYEQKQKEPISILLMGEIGEVIKISSLSDILPLAFNSSFL</sequence>
<evidence type="ECO:0000256" key="4">
    <source>
        <dbReference type="ARBA" id="ARBA00012783"/>
    </source>
</evidence>
<keyword evidence="6 14" id="KW-0479">Metal-binding</keyword>
<feature type="binding site" evidence="13">
    <location>
        <begin position="87"/>
        <end position="93"/>
    </location>
    <ligand>
        <name>substrate</name>
    </ligand>
</feature>
<comment type="catalytic activity">
    <reaction evidence="11 15">
        <text>cytidine + H2O + H(+) = uridine + NH4(+)</text>
        <dbReference type="Rhea" id="RHEA:16069"/>
        <dbReference type="ChEBI" id="CHEBI:15377"/>
        <dbReference type="ChEBI" id="CHEBI:15378"/>
        <dbReference type="ChEBI" id="CHEBI:16704"/>
        <dbReference type="ChEBI" id="CHEBI:17562"/>
        <dbReference type="ChEBI" id="CHEBI:28938"/>
        <dbReference type="EC" id="3.5.4.5"/>
    </reaction>
</comment>
<dbReference type="EMBL" id="FNBD01000002">
    <property type="protein sequence ID" value="SDE66434.1"/>
    <property type="molecule type" value="Genomic_DNA"/>
</dbReference>
<evidence type="ECO:0000256" key="10">
    <source>
        <dbReference type="ARBA" id="ARBA00049252"/>
    </source>
</evidence>
<evidence type="ECO:0000256" key="14">
    <source>
        <dbReference type="PIRSR" id="PIRSR606262-3"/>
    </source>
</evidence>
<dbReference type="GO" id="GO:0042802">
    <property type="term" value="F:identical protein binding"/>
    <property type="evidence" value="ECO:0007669"/>
    <property type="project" value="UniProtKB-ARBA"/>
</dbReference>
<accession>A0A1G7ES00</accession>
<comment type="function">
    <text evidence="2 15">This enzyme scavenges exogenous and endogenous cytidine and 2'-deoxycytidine for UMP synthesis.</text>
</comment>
<feature type="binding site" evidence="14">
    <location>
        <position position="98"/>
    </location>
    <ligand>
        <name>Zn(2+)</name>
        <dbReference type="ChEBI" id="CHEBI:29105"/>
        <note>catalytic</note>
    </ligand>
</feature>
<dbReference type="NCBIfam" id="NF004064">
    <property type="entry name" value="PRK05578.1"/>
    <property type="match status" value="1"/>
</dbReference>
<dbReference type="PROSITE" id="PS00903">
    <property type="entry name" value="CYT_DCMP_DEAMINASES_1"/>
    <property type="match status" value="1"/>
</dbReference>
<proteinExistence type="inferred from homology"/>
<feature type="binding site" evidence="14">
    <location>
        <position position="140"/>
    </location>
    <ligand>
        <name>Zn(2+)</name>
        <dbReference type="ChEBI" id="CHEBI:29105"/>
        <note>catalytic</note>
    </ligand>
</feature>
<evidence type="ECO:0000256" key="1">
    <source>
        <dbReference type="ARBA" id="ARBA00001947"/>
    </source>
</evidence>
<protein>
    <recommendedName>
        <fullName evidence="5 15">Cytidine deaminase</fullName>
        <ecNumber evidence="4 15">3.5.4.5</ecNumber>
    </recommendedName>
    <alternativeName>
        <fullName evidence="9 15">Cytidine aminohydrolase</fullName>
    </alternativeName>
</protein>
<evidence type="ECO:0000256" key="13">
    <source>
        <dbReference type="PIRSR" id="PIRSR606262-2"/>
    </source>
</evidence>
<dbReference type="InterPro" id="IPR050202">
    <property type="entry name" value="Cyt/Deoxycyt_deaminase"/>
</dbReference>
<dbReference type="SUPFAM" id="SSF53927">
    <property type="entry name" value="Cytidine deaminase-like"/>
    <property type="match status" value="1"/>
</dbReference>
<dbReference type="PROSITE" id="PS51747">
    <property type="entry name" value="CYT_DCMP_DEAMINASES_2"/>
    <property type="match status" value="1"/>
</dbReference>
<evidence type="ECO:0000313" key="17">
    <source>
        <dbReference type="EMBL" id="SDE66434.1"/>
    </source>
</evidence>
<evidence type="ECO:0000256" key="11">
    <source>
        <dbReference type="ARBA" id="ARBA00049558"/>
    </source>
</evidence>
<dbReference type="InterPro" id="IPR006262">
    <property type="entry name" value="Cyt_deam_tetra"/>
</dbReference>
<dbReference type="PANTHER" id="PTHR11644">
    <property type="entry name" value="CYTIDINE DEAMINASE"/>
    <property type="match status" value="1"/>
</dbReference>
<dbReference type="InterPro" id="IPR002125">
    <property type="entry name" value="CMP_dCMP_dom"/>
</dbReference>
<dbReference type="Pfam" id="PF00383">
    <property type="entry name" value="dCMP_cyt_deam_1"/>
    <property type="match status" value="1"/>
</dbReference>
<organism evidence="17 18">
    <name type="scientific">Cellulophaga baltica</name>
    <dbReference type="NCBI Taxonomy" id="76594"/>
    <lineage>
        <taxon>Bacteria</taxon>
        <taxon>Pseudomonadati</taxon>
        <taxon>Bacteroidota</taxon>
        <taxon>Flavobacteriia</taxon>
        <taxon>Flavobacteriales</taxon>
        <taxon>Flavobacteriaceae</taxon>
        <taxon>Cellulophaga</taxon>
    </lineage>
</organism>
<evidence type="ECO:0000259" key="16">
    <source>
        <dbReference type="PROSITE" id="PS51747"/>
    </source>
</evidence>
<dbReference type="NCBIfam" id="TIGR01354">
    <property type="entry name" value="cyt_deam_tetra"/>
    <property type="match status" value="1"/>
</dbReference>
<feature type="domain" description="CMP/dCMP-type deaminase" evidence="16">
    <location>
        <begin position="46"/>
        <end position="183"/>
    </location>
</feature>
<dbReference type="GO" id="GO:0004126">
    <property type="term" value="F:cytidine deaminase activity"/>
    <property type="evidence" value="ECO:0007669"/>
    <property type="project" value="UniProtKB-UniRule"/>
</dbReference>
<name>A0A1G7ES00_9FLAO</name>
<evidence type="ECO:0000256" key="3">
    <source>
        <dbReference type="ARBA" id="ARBA00006576"/>
    </source>
</evidence>
<feature type="active site" description="Proton donor" evidence="12">
    <location>
        <position position="100"/>
    </location>
</feature>
<dbReference type="Proteomes" id="UP000182114">
    <property type="component" value="Unassembled WGS sequence"/>
</dbReference>
<evidence type="ECO:0000256" key="8">
    <source>
        <dbReference type="ARBA" id="ARBA00022833"/>
    </source>
</evidence>
<evidence type="ECO:0000256" key="7">
    <source>
        <dbReference type="ARBA" id="ARBA00022801"/>
    </source>
</evidence>
<dbReference type="InterPro" id="IPR016192">
    <property type="entry name" value="APOBEC/CMP_deaminase_Zn-bd"/>
</dbReference>
<evidence type="ECO:0000256" key="5">
    <source>
        <dbReference type="ARBA" id="ARBA00018266"/>
    </source>
</evidence>
<evidence type="ECO:0000256" key="6">
    <source>
        <dbReference type="ARBA" id="ARBA00022723"/>
    </source>
</evidence>
<dbReference type="GO" id="GO:0072527">
    <property type="term" value="P:pyrimidine-containing compound metabolic process"/>
    <property type="evidence" value="ECO:0007669"/>
    <property type="project" value="UniProtKB-ARBA"/>
</dbReference>
<dbReference type="PANTHER" id="PTHR11644:SF2">
    <property type="entry name" value="CYTIDINE DEAMINASE"/>
    <property type="match status" value="1"/>
</dbReference>
<reference evidence="18" key="1">
    <citation type="submission" date="2016-10" db="EMBL/GenBank/DDBJ databases">
        <authorList>
            <person name="Varghese N."/>
            <person name="Submissions S."/>
        </authorList>
    </citation>
    <scope>NUCLEOTIDE SEQUENCE [LARGE SCALE GENOMIC DNA]</scope>
    <source>
        <strain evidence="18">DSM 24729</strain>
    </source>
</reference>
<comment type="catalytic activity">
    <reaction evidence="10 15">
        <text>2'-deoxycytidine + H2O + H(+) = 2'-deoxyuridine + NH4(+)</text>
        <dbReference type="Rhea" id="RHEA:13433"/>
        <dbReference type="ChEBI" id="CHEBI:15377"/>
        <dbReference type="ChEBI" id="CHEBI:15378"/>
        <dbReference type="ChEBI" id="CHEBI:15698"/>
        <dbReference type="ChEBI" id="CHEBI:16450"/>
        <dbReference type="ChEBI" id="CHEBI:28938"/>
        <dbReference type="EC" id="3.5.4.5"/>
    </reaction>
</comment>
<dbReference type="eggNOG" id="COG0295">
    <property type="taxonomic scope" value="Bacteria"/>
</dbReference>
<feature type="binding site" evidence="14">
    <location>
        <position position="137"/>
    </location>
    <ligand>
        <name>Zn(2+)</name>
        <dbReference type="ChEBI" id="CHEBI:29105"/>
        <note>catalytic</note>
    </ligand>
</feature>
<dbReference type="CDD" id="cd01283">
    <property type="entry name" value="cytidine_deaminase"/>
    <property type="match status" value="1"/>
</dbReference>
<comment type="similarity">
    <text evidence="3 15">Belongs to the cytidine and deoxycytidylate deaminase family.</text>
</comment>
<gene>
    <name evidence="17" type="ORF">SAMN04487992_102475</name>
</gene>
<dbReference type="GO" id="GO:0005829">
    <property type="term" value="C:cytosol"/>
    <property type="evidence" value="ECO:0007669"/>
    <property type="project" value="TreeGrafter"/>
</dbReference>
<comment type="cofactor">
    <cofactor evidence="1 14 15">
        <name>Zn(2+)</name>
        <dbReference type="ChEBI" id="CHEBI:29105"/>
    </cofactor>
</comment>
<dbReference type="EC" id="3.5.4.5" evidence="4 15"/>
<dbReference type="GO" id="GO:0055086">
    <property type="term" value="P:nucleobase-containing small molecule metabolic process"/>
    <property type="evidence" value="ECO:0007669"/>
    <property type="project" value="UniProtKB-ARBA"/>
</dbReference>
<dbReference type="InterPro" id="IPR016193">
    <property type="entry name" value="Cytidine_deaminase-like"/>
</dbReference>
<evidence type="ECO:0000313" key="18">
    <source>
        <dbReference type="Proteomes" id="UP000182114"/>
    </source>
</evidence>
<keyword evidence="18" id="KW-1185">Reference proteome</keyword>
<evidence type="ECO:0000256" key="12">
    <source>
        <dbReference type="PIRSR" id="PIRSR606262-1"/>
    </source>
</evidence>
<evidence type="ECO:0000256" key="15">
    <source>
        <dbReference type="RuleBase" id="RU364006"/>
    </source>
</evidence>
<evidence type="ECO:0000256" key="2">
    <source>
        <dbReference type="ARBA" id="ARBA00003949"/>
    </source>
</evidence>
<dbReference type="GO" id="GO:0008270">
    <property type="term" value="F:zinc ion binding"/>
    <property type="evidence" value="ECO:0007669"/>
    <property type="project" value="UniProtKB-UniRule"/>
</dbReference>